<evidence type="ECO:0000313" key="7">
    <source>
        <dbReference type="Proteomes" id="UP000052258"/>
    </source>
</evidence>
<evidence type="ECO:0000256" key="2">
    <source>
        <dbReference type="ARBA" id="ARBA00022737"/>
    </source>
</evidence>
<dbReference type="GO" id="GO:0008982">
    <property type="term" value="F:protein-N(PI)-phosphohistidine-sugar phosphotransferase activity"/>
    <property type="evidence" value="ECO:0007669"/>
    <property type="project" value="InterPro"/>
</dbReference>
<dbReference type="GO" id="GO:0006355">
    <property type="term" value="P:regulation of DNA-templated transcription"/>
    <property type="evidence" value="ECO:0007669"/>
    <property type="project" value="InterPro"/>
</dbReference>
<feature type="domain" description="PRD" evidence="5">
    <location>
        <begin position="275"/>
        <end position="383"/>
    </location>
</feature>
<dbReference type="Pfam" id="PF00359">
    <property type="entry name" value="PTS_EIIA_2"/>
    <property type="match status" value="1"/>
</dbReference>
<dbReference type="InterPro" id="IPR013011">
    <property type="entry name" value="PTS_EIIB_2"/>
</dbReference>
<evidence type="ECO:0000313" key="6">
    <source>
        <dbReference type="EMBL" id="KMT60200.1"/>
    </source>
</evidence>
<dbReference type="Gene3D" id="3.40.930.10">
    <property type="entry name" value="Mannitol-specific EII, Chain A"/>
    <property type="match status" value="1"/>
</dbReference>
<keyword evidence="7" id="KW-1185">Reference proteome</keyword>
<reference evidence="6 7" key="1">
    <citation type="journal article" date="2015" name="Genome Biol. Evol.">
        <title>Comparative Genomics of Listeria Sensu Lato: Genus-Wide Differences in Evolutionary Dynamics and the Progressive Gain of Complex, Potentially Pathogenicity-Related Traits through Lateral Gene Transfer.</title>
        <authorList>
            <person name="Chiara M."/>
            <person name="Caruso M."/>
            <person name="D'Erchia A.M."/>
            <person name="Manzari C."/>
            <person name="Fraccalvieri R."/>
            <person name="Goffredo E."/>
            <person name="Latorre L."/>
            <person name="Miccolupo A."/>
            <person name="Padalino I."/>
            <person name="Santagada G."/>
            <person name="Chiocco D."/>
            <person name="Pesole G."/>
            <person name="Horner D.S."/>
            <person name="Parisi A."/>
        </authorList>
    </citation>
    <scope>NUCLEOTIDE SEQUENCE [LARGE SCALE GENOMIC DNA]</scope>
    <source>
        <strain evidence="6 7">1991</strain>
    </source>
</reference>
<evidence type="ECO:0000259" key="4">
    <source>
        <dbReference type="PROSITE" id="PS51099"/>
    </source>
</evidence>
<dbReference type="InterPro" id="IPR011608">
    <property type="entry name" value="PRD"/>
</dbReference>
<dbReference type="EMBL" id="AZHO01000011">
    <property type="protein sequence ID" value="KMT60200.1"/>
    <property type="molecule type" value="Genomic_DNA"/>
</dbReference>
<dbReference type="InterPro" id="IPR036095">
    <property type="entry name" value="PTS_EIIB-like_sf"/>
</dbReference>
<organism evidence="6 7">
    <name type="scientific">Listeria fleischmannii 1991</name>
    <dbReference type="NCBI Taxonomy" id="1430899"/>
    <lineage>
        <taxon>Bacteria</taxon>
        <taxon>Bacillati</taxon>
        <taxon>Bacillota</taxon>
        <taxon>Bacilli</taxon>
        <taxon>Bacillales</taxon>
        <taxon>Listeriaceae</taxon>
        <taxon>Listeria</taxon>
    </lineage>
</organism>
<comment type="caution">
    <text evidence="6">The sequence shown here is derived from an EMBL/GenBank/DDBJ whole genome shotgun (WGS) entry which is preliminary data.</text>
</comment>
<proteinExistence type="predicted"/>
<dbReference type="Proteomes" id="UP000052258">
    <property type="component" value="Unassembled WGS sequence"/>
</dbReference>
<gene>
    <name evidence="6" type="ORF">X560_1126</name>
</gene>
<dbReference type="SUPFAM" id="SSF55804">
    <property type="entry name" value="Phoshotransferase/anion transport protein"/>
    <property type="match status" value="1"/>
</dbReference>
<evidence type="ECO:0000259" key="5">
    <source>
        <dbReference type="PROSITE" id="PS51372"/>
    </source>
</evidence>
<dbReference type="RefSeq" id="WP_059139998.1">
    <property type="nucleotide sequence ID" value="NZ_KQ130613.1"/>
</dbReference>
<dbReference type="InterPro" id="IPR002178">
    <property type="entry name" value="PTS_EIIA_type-2_dom"/>
</dbReference>
<dbReference type="PROSITE" id="PS51094">
    <property type="entry name" value="PTS_EIIA_TYPE_2"/>
    <property type="match status" value="1"/>
</dbReference>
<dbReference type="Pfam" id="PF00874">
    <property type="entry name" value="PRD"/>
    <property type="match status" value="1"/>
</dbReference>
<feature type="domain" description="PTS EIIA type-2" evidence="3">
    <location>
        <begin position="525"/>
        <end position="667"/>
    </location>
</feature>
<sequence length="670" mass="78264">MKLDRRCIDVLDLLLTRDDYLKVKELALIFKTSERTIRYSLEKIDAFLIELGGEKLTRHPKKGVLIGNRNKISESFKKFKQQMTPEKYKYDAEEMEQFLLLKLLLEEEPVSVPYFQDILFISRSTVLNHLRAIDGDVFLNDMTIVHKTRIGYQIEGDLVSKCTLFARKLLKFMNMREFYQFLESEQSLSKKGELFFYNLFDLSLLKEAVSEVDAMTQNLRRNVDDQLYLTILVMLLKMRSANPEFRYETWQNAGSKYDLGLEMIINTVKQFKDASQIEHVIGFSKRLCIKMGELYHTDFLTNNQVFFNQITSHISLMIKRIRSGISVENPIFFDFMRDNKELFLATKRICEELEEEFEFSASAQEVSFLAIYFASELERNVAVERNRPTLLIVCAEGMAVSNMLQVQLNQLFEFSSISTTSLRKFNQKMLNQFDYVLTTIKIPDMTSKKIIRIHSYLQKEDMQVLQEHFQMKLVTNRKQAIDKFSEIMNIISENTQITNLSKLELDLLDVLTKQPKKEHIELPEIEFKEQLIVTKKHVNTWQQAIRLGTEVLFQTGCIEKRYTEKIIQNLKAFGPYMVIAPGIVLAHASPKDGVLKDSMAVTVLEEGISFFDRYGEPVRLIFTLAFESKEARRLVEQLMKVVLNEEQVSRILSAKSHKDIYNYTKSAIYE</sequence>
<dbReference type="PANTHER" id="PTHR30185">
    <property type="entry name" value="CRYPTIC BETA-GLUCOSIDE BGL OPERON ANTITERMINATOR"/>
    <property type="match status" value="1"/>
</dbReference>
<protein>
    <submittedName>
        <fullName evidence="6">PTS system IIA 2 / PRD domain protein</fullName>
    </submittedName>
</protein>
<evidence type="ECO:0000259" key="3">
    <source>
        <dbReference type="PROSITE" id="PS51094"/>
    </source>
</evidence>
<dbReference type="PANTHER" id="PTHR30185:SF12">
    <property type="entry name" value="TRANSCRIPTIONAL REGULATOR MANR"/>
    <property type="match status" value="1"/>
</dbReference>
<dbReference type="PATRIC" id="fig|1430899.3.peg.1160"/>
<dbReference type="CDD" id="cd00211">
    <property type="entry name" value="PTS_IIA_fru"/>
    <property type="match status" value="1"/>
</dbReference>
<dbReference type="InterPro" id="IPR050661">
    <property type="entry name" value="BglG_antiterminators"/>
</dbReference>
<accession>A0A0J8GC81</accession>
<dbReference type="PROSITE" id="PS51372">
    <property type="entry name" value="PRD_2"/>
    <property type="match status" value="1"/>
</dbReference>
<evidence type="ECO:0000256" key="1">
    <source>
        <dbReference type="ARBA" id="ARBA00022679"/>
    </source>
</evidence>
<name>A0A0J8GC81_9LIST</name>
<dbReference type="InterPro" id="IPR016152">
    <property type="entry name" value="PTrfase/Anion_transptr"/>
</dbReference>
<dbReference type="InterPro" id="IPR036634">
    <property type="entry name" value="PRD_sf"/>
</dbReference>
<feature type="domain" description="PTS EIIB type-2" evidence="4">
    <location>
        <begin position="388"/>
        <end position="477"/>
    </location>
</feature>
<dbReference type="SUPFAM" id="SSF63520">
    <property type="entry name" value="PTS-regulatory domain, PRD"/>
    <property type="match status" value="1"/>
</dbReference>
<dbReference type="AlphaFoldDB" id="A0A0J8GC81"/>
<keyword evidence="1" id="KW-0808">Transferase</keyword>
<dbReference type="OrthoDB" id="369398at2"/>
<dbReference type="CDD" id="cd05568">
    <property type="entry name" value="PTS_IIB_bgl_like"/>
    <property type="match status" value="1"/>
</dbReference>
<keyword evidence="2" id="KW-0677">Repeat</keyword>
<dbReference type="GO" id="GO:0009401">
    <property type="term" value="P:phosphoenolpyruvate-dependent sugar phosphotransferase system"/>
    <property type="evidence" value="ECO:0007669"/>
    <property type="project" value="InterPro"/>
</dbReference>
<dbReference type="PROSITE" id="PS51099">
    <property type="entry name" value="PTS_EIIB_TYPE_2"/>
    <property type="match status" value="1"/>
</dbReference>
<dbReference type="SUPFAM" id="SSF52794">
    <property type="entry name" value="PTS system IIB component-like"/>
    <property type="match status" value="1"/>
</dbReference>
<dbReference type="Gene3D" id="1.10.1790.10">
    <property type="entry name" value="PRD domain"/>
    <property type="match status" value="1"/>
</dbReference>
<dbReference type="Gene3D" id="3.40.50.2300">
    <property type="match status" value="1"/>
</dbReference>